<sequence length="121" mass="13122">EGLSVPVYWTLEKSPQDPCRSKGPRRVRTIRLIDPVGHTAAPLPKDYFPDVAMVGRFCVITSGIYGRFHVMNRVLDWSLCVPPPDSHLCRGPAGSSSGCVASGKTFAIVVSSQKGSHPCRT</sequence>
<feature type="non-terminal residue" evidence="1">
    <location>
        <position position="1"/>
    </location>
</feature>
<organism evidence="1 2">
    <name type="scientific">Batillaria attramentaria</name>
    <dbReference type="NCBI Taxonomy" id="370345"/>
    <lineage>
        <taxon>Eukaryota</taxon>
        <taxon>Metazoa</taxon>
        <taxon>Spiralia</taxon>
        <taxon>Lophotrochozoa</taxon>
        <taxon>Mollusca</taxon>
        <taxon>Gastropoda</taxon>
        <taxon>Caenogastropoda</taxon>
        <taxon>Sorbeoconcha</taxon>
        <taxon>Cerithioidea</taxon>
        <taxon>Batillariidae</taxon>
        <taxon>Batillaria</taxon>
    </lineage>
</organism>
<name>A0ABD0LWT3_9CAEN</name>
<dbReference type="Proteomes" id="UP001519460">
    <property type="component" value="Unassembled WGS sequence"/>
</dbReference>
<dbReference type="AlphaFoldDB" id="A0ABD0LWT3"/>
<reference evidence="1 2" key="1">
    <citation type="journal article" date="2023" name="Sci. Data">
        <title>Genome assembly of the Korean intertidal mud-creeper Batillaria attramentaria.</title>
        <authorList>
            <person name="Patra A.K."/>
            <person name="Ho P.T."/>
            <person name="Jun S."/>
            <person name="Lee S.J."/>
            <person name="Kim Y."/>
            <person name="Won Y.J."/>
        </authorList>
    </citation>
    <scope>NUCLEOTIDE SEQUENCE [LARGE SCALE GENOMIC DNA]</scope>
    <source>
        <strain evidence="1">Wonlab-2016</strain>
    </source>
</reference>
<dbReference type="EMBL" id="JACVVK020000019">
    <property type="protein sequence ID" value="KAK7503625.1"/>
    <property type="molecule type" value="Genomic_DNA"/>
</dbReference>
<evidence type="ECO:0000313" key="1">
    <source>
        <dbReference type="EMBL" id="KAK7503625.1"/>
    </source>
</evidence>
<evidence type="ECO:0000313" key="2">
    <source>
        <dbReference type="Proteomes" id="UP001519460"/>
    </source>
</evidence>
<keyword evidence="2" id="KW-1185">Reference proteome</keyword>
<proteinExistence type="predicted"/>
<gene>
    <name evidence="1" type="ORF">BaRGS_00005164</name>
</gene>
<accession>A0ABD0LWT3</accession>
<comment type="caution">
    <text evidence="1">The sequence shown here is derived from an EMBL/GenBank/DDBJ whole genome shotgun (WGS) entry which is preliminary data.</text>
</comment>
<protein>
    <submittedName>
        <fullName evidence="1">Uncharacterized protein</fullName>
    </submittedName>
</protein>